<comment type="caution">
    <text evidence="9">The sequence shown here is derived from an EMBL/GenBank/DDBJ whole genome shotgun (WGS) entry which is preliminary data.</text>
</comment>
<dbReference type="InterPro" id="IPR029018">
    <property type="entry name" value="Hex-like_dom2"/>
</dbReference>
<dbReference type="PRINTS" id="PR00738">
    <property type="entry name" value="GLHYDRLASE20"/>
</dbReference>
<dbReference type="Pfam" id="PF00754">
    <property type="entry name" value="F5_F8_type_C"/>
    <property type="match status" value="1"/>
</dbReference>
<dbReference type="GO" id="GO:0004563">
    <property type="term" value="F:beta-N-acetylhexosaminidase activity"/>
    <property type="evidence" value="ECO:0007669"/>
    <property type="project" value="UniProtKB-EC"/>
</dbReference>
<evidence type="ECO:0000313" key="10">
    <source>
        <dbReference type="Proteomes" id="UP000562352"/>
    </source>
</evidence>
<accession>A0A841D8J2</accession>
<dbReference type="GO" id="GO:0005975">
    <property type="term" value="P:carbohydrate metabolic process"/>
    <property type="evidence" value="ECO:0007669"/>
    <property type="project" value="InterPro"/>
</dbReference>
<dbReference type="InterPro" id="IPR015883">
    <property type="entry name" value="Glyco_hydro_20_cat"/>
</dbReference>
<dbReference type="Gene3D" id="2.60.120.200">
    <property type="match status" value="1"/>
</dbReference>
<dbReference type="Pfam" id="PF00728">
    <property type="entry name" value="Glyco_hydro_20"/>
    <property type="match status" value="1"/>
</dbReference>
<evidence type="ECO:0000256" key="2">
    <source>
        <dbReference type="ARBA" id="ARBA00006285"/>
    </source>
</evidence>
<evidence type="ECO:0000256" key="3">
    <source>
        <dbReference type="ARBA" id="ARBA00012663"/>
    </source>
</evidence>
<dbReference type="InterPro" id="IPR015882">
    <property type="entry name" value="HEX_bac_N"/>
</dbReference>
<dbReference type="Gene3D" id="3.30.379.10">
    <property type="entry name" value="Chitobiase/beta-hexosaminidase domain 2-like"/>
    <property type="match status" value="1"/>
</dbReference>
<dbReference type="Gene3D" id="3.20.20.80">
    <property type="entry name" value="Glycosidases"/>
    <property type="match status" value="1"/>
</dbReference>
<dbReference type="GO" id="GO:0030203">
    <property type="term" value="P:glycosaminoglycan metabolic process"/>
    <property type="evidence" value="ECO:0007669"/>
    <property type="project" value="TreeGrafter"/>
</dbReference>
<dbReference type="SUPFAM" id="SSF49899">
    <property type="entry name" value="Concanavalin A-like lectins/glucanases"/>
    <property type="match status" value="1"/>
</dbReference>
<evidence type="ECO:0000256" key="1">
    <source>
        <dbReference type="ARBA" id="ARBA00001231"/>
    </source>
</evidence>
<dbReference type="PROSITE" id="PS50022">
    <property type="entry name" value="FA58C_3"/>
    <property type="match status" value="1"/>
</dbReference>
<dbReference type="Proteomes" id="UP000562352">
    <property type="component" value="Unassembled WGS sequence"/>
</dbReference>
<dbReference type="PANTHER" id="PTHR22600">
    <property type="entry name" value="BETA-HEXOSAMINIDASE"/>
    <property type="match status" value="1"/>
</dbReference>
<dbReference type="EMBL" id="JACHJJ010000012">
    <property type="protein sequence ID" value="MBB5964638.1"/>
    <property type="molecule type" value="Genomic_DNA"/>
</dbReference>
<dbReference type="EC" id="3.2.1.52" evidence="3"/>
<dbReference type="SUPFAM" id="SSF55545">
    <property type="entry name" value="beta-N-acetylhexosaminidase-like domain"/>
    <property type="match status" value="1"/>
</dbReference>
<dbReference type="SUPFAM" id="SSF51445">
    <property type="entry name" value="(Trans)glycosidases"/>
    <property type="match status" value="1"/>
</dbReference>
<evidence type="ECO:0000256" key="7">
    <source>
        <dbReference type="SAM" id="SignalP"/>
    </source>
</evidence>
<dbReference type="InterPro" id="IPR008979">
    <property type="entry name" value="Galactose-bd-like_sf"/>
</dbReference>
<proteinExistence type="inferred from homology"/>
<keyword evidence="4 9" id="KW-0378">Hydrolase</keyword>
<evidence type="ECO:0000256" key="6">
    <source>
        <dbReference type="SAM" id="MobiDB-lite"/>
    </source>
</evidence>
<comment type="catalytic activity">
    <reaction evidence="1">
        <text>Hydrolysis of terminal non-reducing N-acetyl-D-hexosamine residues in N-acetyl-beta-D-hexosaminides.</text>
        <dbReference type="EC" id="3.2.1.52"/>
    </reaction>
</comment>
<dbReference type="PANTHER" id="PTHR22600:SF57">
    <property type="entry name" value="BETA-N-ACETYLHEXOSAMINIDASE"/>
    <property type="match status" value="1"/>
</dbReference>
<comment type="similarity">
    <text evidence="2">Belongs to the glycosyl hydrolase 20 family.</text>
</comment>
<keyword evidence="7" id="KW-0732">Signal</keyword>
<evidence type="ECO:0000256" key="4">
    <source>
        <dbReference type="ARBA" id="ARBA00022801"/>
    </source>
</evidence>
<protein>
    <recommendedName>
        <fullName evidence="3">beta-N-acetylhexosaminidase</fullName>
        <ecNumber evidence="3">3.2.1.52</ecNumber>
    </recommendedName>
</protein>
<dbReference type="GO" id="GO:0016020">
    <property type="term" value="C:membrane"/>
    <property type="evidence" value="ECO:0007669"/>
    <property type="project" value="TreeGrafter"/>
</dbReference>
<dbReference type="InterPro" id="IPR017853">
    <property type="entry name" value="GH"/>
</dbReference>
<dbReference type="InterPro" id="IPR000421">
    <property type="entry name" value="FA58C"/>
</dbReference>
<dbReference type="Pfam" id="PF02838">
    <property type="entry name" value="Glyco_hydro_20b"/>
    <property type="match status" value="1"/>
</dbReference>
<feature type="signal peptide" evidence="7">
    <location>
        <begin position="1"/>
        <end position="20"/>
    </location>
</feature>
<reference evidence="9 10" key="1">
    <citation type="submission" date="2020-08" db="EMBL/GenBank/DDBJ databases">
        <title>Genomic Encyclopedia of Type Strains, Phase III (KMG-III): the genomes of soil and plant-associated and newly described type strains.</title>
        <authorList>
            <person name="Whitman W."/>
        </authorList>
    </citation>
    <scope>NUCLEOTIDE SEQUENCE [LARGE SCALE GENOMIC DNA]</scope>
    <source>
        <strain evidence="9 10">CECT 3303</strain>
    </source>
</reference>
<feature type="domain" description="F5/8 type C" evidence="8">
    <location>
        <begin position="630"/>
        <end position="763"/>
    </location>
</feature>
<sequence>MVLVLAALVAVPAAAVPAGARTEGIPATVPAPVRWSGADGSFRLVPGSRILAAPETAELATALGEDLREVTGLAVPVLTGPAPEPAPGDVRLVMESGAGGPEEYAMEVGGHVEIRASERAGLFYGGRTLLQMLGGDRTAPRGTLEDRPALGTRMVVLDVQRGFWPVARIEGLLRRMSWLKLNTLYLRLSGDTALRLPGEGVAAAVPARHYTRADVDAVRAVAARHHVAVVPELDVLDGTAALTPVRRCAGGHVPDLADAGVRRELAGVLDTFAGWFDAPLIGLGRVDACDEPEWLEGARELIGHAESLGKRPVLTVRDRVPELGGGAVILDEAAPESRASVRPDGHEVVGALSAEGWYTGDLLGQDSGTGGYGRALLAETTPFGDPGAAEAALAGPLAEFAERAWNRDSSAEGFPGRLGAAGRAPGVPAVGDGAGAAEHRYGFDEVHVPEGDTHAPAAWRQGLLVSAADGAGGVHATAETGTGGAPSFPVPGRLGTAAAFGEGRRFTLGGASAPPPWTVSMWVRIDDPARGTLLGGFGRAIVVDGGEVAVSGAREFSFGYRLPQGRWTHLVLVATPGATTLYADGRRVGTVPEVIGLPAWSMGPFGGALDEVAMSGAALTDRQVQARYRADSTGPDLALGRPATASGVESGELGPEKAVDGDPATRWGSVKRADPQWIQVDLGAVRNVARVVLQWERAYGSRYRIEGSPDGVSWTSLREVTGGDGGVDEIAGLSAAARHIRVHGVRRGTRWGYSLMGLSVYGG</sequence>
<dbReference type="InterPro" id="IPR013320">
    <property type="entry name" value="ConA-like_dom_sf"/>
</dbReference>
<dbReference type="AlphaFoldDB" id="A0A841D8J2"/>
<dbReference type="Gene3D" id="2.60.120.260">
    <property type="entry name" value="Galactose-binding domain-like"/>
    <property type="match status" value="1"/>
</dbReference>
<evidence type="ECO:0000259" key="8">
    <source>
        <dbReference type="PROSITE" id="PS50022"/>
    </source>
</evidence>
<evidence type="ECO:0000313" key="9">
    <source>
        <dbReference type="EMBL" id="MBB5964638.1"/>
    </source>
</evidence>
<dbReference type="SUPFAM" id="SSF49785">
    <property type="entry name" value="Galactose-binding domain-like"/>
    <property type="match status" value="1"/>
</dbReference>
<gene>
    <name evidence="9" type="ORF">FHS22_003922</name>
</gene>
<feature type="chain" id="PRO_5032991598" description="beta-N-acetylhexosaminidase" evidence="7">
    <location>
        <begin position="21"/>
        <end position="763"/>
    </location>
</feature>
<feature type="region of interest" description="Disordered" evidence="6">
    <location>
        <begin position="630"/>
        <end position="666"/>
    </location>
</feature>
<evidence type="ECO:0000256" key="5">
    <source>
        <dbReference type="ARBA" id="ARBA00023295"/>
    </source>
</evidence>
<keyword evidence="10" id="KW-1185">Reference proteome</keyword>
<organism evidence="9 10">
    <name type="scientific">Planomonospora venezuelensis</name>
    <dbReference type="NCBI Taxonomy" id="1999"/>
    <lineage>
        <taxon>Bacteria</taxon>
        <taxon>Bacillati</taxon>
        <taxon>Actinomycetota</taxon>
        <taxon>Actinomycetes</taxon>
        <taxon>Streptosporangiales</taxon>
        <taxon>Streptosporangiaceae</taxon>
        <taxon>Planomonospora</taxon>
    </lineage>
</organism>
<name>A0A841D8J2_PLAVE</name>
<dbReference type="InterPro" id="IPR025705">
    <property type="entry name" value="Beta_hexosaminidase_sua/sub"/>
</dbReference>
<keyword evidence="5 9" id="KW-0326">Glycosidase</keyword>
<dbReference type="Pfam" id="PF13385">
    <property type="entry name" value="Laminin_G_3"/>
    <property type="match status" value="1"/>
</dbReference>